<dbReference type="AlphaFoldDB" id="A0A0F9LKP1"/>
<gene>
    <name evidence="1" type="ORF">LCGC14_1497560</name>
</gene>
<dbReference type="EMBL" id="LAZR01010830">
    <property type="protein sequence ID" value="KKM64815.1"/>
    <property type="molecule type" value="Genomic_DNA"/>
</dbReference>
<organism evidence="1">
    <name type="scientific">marine sediment metagenome</name>
    <dbReference type="NCBI Taxonomy" id="412755"/>
    <lineage>
        <taxon>unclassified sequences</taxon>
        <taxon>metagenomes</taxon>
        <taxon>ecological metagenomes</taxon>
    </lineage>
</organism>
<evidence type="ECO:0000313" key="1">
    <source>
        <dbReference type="EMBL" id="KKM64815.1"/>
    </source>
</evidence>
<proteinExistence type="predicted"/>
<protein>
    <submittedName>
        <fullName evidence="1">Uncharacterized protein</fullName>
    </submittedName>
</protein>
<comment type="caution">
    <text evidence="1">The sequence shown here is derived from an EMBL/GenBank/DDBJ whole genome shotgun (WGS) entry which is preliminary data.</text>
</comment>
<reference evidence="1" key="1">
    <citation type="journal article" date="2015" name="Nature">
        <title>Complex archaea that bridge the gap between prokaryotes and eukaryotes.</title>
        <authorList>
            <person name="Spang A."/>
            <person name="Saw J.H."/>
            <person name="Jorgensen S.L."/>
            <person name="Zaremba-Niedzwiedzka K."/>
            <person name="Martijn J."/>
            <person name="Lind A.E."/>
            <person name="van Eijk R."/>
            <person name="Schleper C."/>
            <person name="Guy L."/>
            <person name="Ettema T.J."/>
        </authorList>
    </citation>
    <scope>NUCLEOTIDE SEQUENCE</scope>
</reference>
<accession>A0A0F9LKP1</accession>
<sequence length="178" mass="19278">MQADMQKIYENQKFSLYTGPGNKYMGLMSFCIDDGTGRAICDTFSVSSADCTLSDFSGKVRKFAAWEDIGKGHTLPGTKAMIWDEPCQHWCACVDGRAARDAKIDYIITGKVYTPKKGTDVLIKATAGDYIAVVQGKISIAGGQTEENLFVTEILEGKTLTVHAVTDSVIFVITATAV</sequence>
<name>A0A0F9LKP1_9ZZZZ</name>